<dbReference type="Gene3D" id="2.40.110.10">
    <property type="entry name" value="Butyryl-CoA Dehydrogenase, subunit A, domain 2"/>
    <property type="match status" value="1"/>
</dbReference>
<dbReference type="RefSeq" id="WP_220562255.1">
    <property type="nucleotide sequence ID" value="NZ_CP074133.1"/>
</dbReference>
<name>A0ABX8BJR3_9ACTN</name>
<feature type="domain" description="Acyl-CoA dehydrogenase C-terminal" evidence="16">
    <location>
        <begin position="255"/>
        <end position="392"/>
    </location>
</feature>
<reference evidence="17 18" key="1">
    <citation type="submission" date="2021-05" db="EMBL/GenBank/DDBJ databases">
        <title>Direct Submission.</title>
        <authorList>
            <person name="Li K."/>
            <person name="Gao J."/>
        </authorList>
    </citation>
    <scope>NUCLEOTIDE SEQUENCE [LARGE SCALE GENOMIC DNA]</scope>
    <source>
        <strain evidence="17 18">Mg02</strain>
    </source>
</reference>
<evidence type="ECO:0000313" key="18">
    <source>
        <dbReference type="Proteomes" id="UP000676079"/>
    </source>
</evidence>
<evidence type="ECO:0000313" key="17">
    <source>
        <dbReference type="EMBL" id="QUX21058.1"/>
    </source>
</evidence>
<dbReference type="Gene3D" id="1.10.540.10">
    <property type="entry name" value="Acyl-CoA dehydrogenase/oxidase, N-terminal domain"/>
    <property type="match status" value="1"/>
</dbReference>
<evidence type="ECO:0000256" key="5">
    <source>
        <dbReference type="ARBA" id="ARBA00023002"/>
    </source>
</evidence>
<feature type="domain" description="Acyl-CoA dehydrogenase/oxidase N-terminal" evidence="15">
    <location>
        <begin position="29"/>
        <end position="131"/>
    </location>
</feature>
<feature type="domain" description="Acyl-CoA oxidase/dehydrogenase middle" evidence="14">
    <location>
        <begin position="149"/>
        <end position="227"/>
    </location>
</feature>
<dbReference type="InterPro" id="IPR013107">
    <property type="entry name" value="Acyl-CoA_DH_C"/>
</dbReference>
<gene>
    <name evidence="17" type="ORF">KGD84_21745</name>
</gene>
<evidence type="ECO:0000256" key="2">
    <source>
        <dbReference type="ARBA" id="ARBA00022630"/>
    </source>
</evidence>
<keyword evidence="5 17" id="KW-0560">Oxidoreductase</keyword>
<sequence length="418" mass="44289">MSETITGPARGTADDRAPARVLATDAEALDAVRDLLPRLAEGAAARDRDRTLPREQVLALSRSGLLGITVPRSLGGAGVRAATVAEVLRLLGTADLSLAQIPQPHFAFLNAVRLRGGPAARERVFGDVLAGALLGNAQAERSGRTAHTHATRLERDGEEWCLEGTKYYATGSLFADWLAVVAPAETPGGPRPHIALVPASAPGVRIEDDWNGMGQRTTASGTVHLSGVRVPGALVLEQYRTFEAPTTFGAFAQLLHTAIDVGAARGALDAAAEFVRTKSRPWFESGADTAAEDPLLVHRFGELEVRVRAAEALLATAAARVDTADAVLAQDSPEAGDATAEASLAVAAAKVAGGRTAVEVSSALFEVAGTRATAQSENLHRFWRDARTHTVHDPERWKVQHLGEYSLNRRRPPRHGQI</sequence>
<keyword evidence="3" id="KW-0288">FMN</keyword>
<dbReference type="SUPFAM" id="SSF56645">
    <property type="entry name" value="Acyl-CoA dehydrogenase NM domain-like"/>
    <property type="match status" value="1"/>
</dbReference>
<evidence type="ECO:0000256" key="8">
    <source>
        <dbReference type="ARBA" id="ARBA00034317"/>
    </source>
</evidence>
<dbReference type="GO" id="GO:0016491">
    <property type="term" value="F:oxidoreductase activity"/>
    <property type="evidence" value="ECO:0007669"/>
    <property type="project" value="UniProtKB-KW"/>
</dbReference>
<keyword evidence="4" id="KW-0547">Nucleotide-binding</keyword>
<accession>A0ABX8BJR3</accession>
<dbReference type="Pfam" id="PF02770">
    <property type="entry name" value="Acyl-CoA_dh_M"/>
    <property type="match status" value="1"/>
</dbReference>
<dbReference type="PANTHER" id="PTHR43884">
    <property type="entry name" value="ACYL-COA DEHYDROGENASE"/>
    <property type="match status" value="1"/>
</dbReference>
<evidence type="ECO:0000256" key="10">
    <source>
        <dbReference type="ARBA" id="ARBA00034345"/>
    </source>
</evidence>
<comment type="catalytic activity">
    <reaction evidence="13">
        <text>dibenzothiophene + 2 FMNH2 + 2 O2 = dibenzothiophene 5,5-dioxide + 2 FMN + 2 H2O + 2 H(+)</text>
        <dbReference type="Rhea" id="RHEA:49072"/>
        <dbReference type="ChEBI" id="CHEBI:15377"/>
        <dbReference type="ChEBI" id="CHEBI:15378"/>
        <dbReference type="ChEBI" id="CHEBI:15379"/>
        <dbReference type="ChEBI" id="CHEBI:23681"/>
        <dbReference type="ChEBI" id="CHEBI:57618"/>
        <dbReference type="ChEBI" id="CHEBI:58210"/>
        <dbReference type="ChEBI" id="CHEBI:90356"/>
        <dbReference type="EC" id="1.14.14.21"/>
    </reaction>
</comment>
<evidence type="ECO:0000256" key="13">
    <source>
        <dbReference type="ARBA" id="ARBA00049456"/>
    </source>
</evidence>
<keyword evidence="2" id="KW-0285">Flavoprotein</keyword>
<dbReference type="NCBIfam" id="TIGR04022">
    <property type="entry name" value="sulfur_SfnB"/>
    <property type="match status" value="1"/>
</dbReference>
<comment type="subcellular location">
    <subcellularLocation>
        <location evidence="1">Cytoplasm</location>
    </subcellularLocation>
</comment>
<dbReference type="Pfam" id="PF02771">
    <property type="entry name" value="Acyl-CoA_dh_N"/>
    <property type="match status" value="1"/>
</dbReference>
<dbReference type="PIRSF" id="PIRSF016578">
    <property type="entry name" value="HsaA"/>
    <property type="match status" value="1"/>
</dbReference>
<comment type="similarity">
    <text evidence="8">Belongs to the DszC flavin monooxygenase family.</text>
</comment>
<keyword evidence="6" id="KW-0503">Monooxygenase</keyword>
<dbReference type="InterPro" id="IPR009100">
    <property type="entry name" value="AcylCoA_DH/oxidase_NM_dom_sf"/>
</dbReference>
<dbReference type="InterPro" id="IPR013786">
    <property type="entry name" value="AcylCoA_DH/ox_N"/>
</dbReference>
<dbReference type="InterPro" id="IPR036250">
    <property type="entry name" value="AcylCo_DH-like_C"/>
</dbReference>
<evidence type="ECO:0000256" key="1">
    <source>
        <dbReference type="ARBA" id="ARBA00004496"/>
    </source>
</evidence>
<comment type="pathway">
    <text evidence="7">Sulfur metabolism; dibenzothiophene degradation.</text>
</comment>
<protein>
    <recommendedName>
        <fullName evidence="10">Dibenzothiophene monooxygenase</fullName>
        <ecNumber evidence="9">1.14.14.21</ecNumber>
    </recommendedName>
</protein>
<dbReference type="Gene3D" id="1.20.140.10">
    <property type="entry name" value="Butyryl-CoA Dehydrogenase, subunit A, domain 3"/>
    <property type="match status" value="1"/>
</dbReference>
<dbReference type="InterPro" id="IPR046373">
    <property type="entry name" value="Acyl-CoA_Oxase/DH_mid-dom_sf"/>
</dbReference>
<dbReference type="InterPro" id="IPR037069">
    <property type="entry name" value="AcylCoA_DH/ox_N_sf"/>
</dbReference>
<evidence type="ECO:0000256" key="11">
    <source>
        <dbReference type="ARBA" id="ARBA00047859"/>
    </source>
</evidence>
<dbReference type="InterPro" id="IPR006091">
    <property type="entry name" value="Acyl-CoA_Oxase/DH_mid-dom"/>
</dbReference>
<evidence type="ECO:0000259" key="16">
    <source>
        <dbReference type="Pfam" id="PF08028"/>
    </source>
</evidence>
<dbReference type="EMBL" id="CP074133">
    <property type="protein sequence ID" value="QUX21058.1"/>
    <property type="molecule type" value="Genomic_DNA"/>
</dbReference>
<evidence type="ECO:0000256" key="6">
    <source>
        <dbReference type="ARBA" id="ARBA00023033"/>
    </source>
</evidence>
<evidence type="ECO:0000256" key="12">
    <source>
        <dbReference type="ARBA" id="ARBA00048445"/>
    </source>
</evidence>
<dbReference type="PANTHER" id="PTHR43884:SF12">
    <property type="entry name" value="ISOVALERYL-COA DEHYDROGENASE, MITOCHONDRIAL-RELATED"/>
    <property type="match status" value="1"/>
</dbReference>
<evidence type="ECO:0000256" key="7">
    <source>
        <dbReference type="ARBA" id="ARBA00034307"/>
    </source>
</evidence>
<keyword evidence="18" id="KW-1185">Reference proteome</keyword>
<comment type="catalytic activity">
    <reaction evidence="11">
        <text>dibenzothiophene + FMNH2 + O2 = dibenzothiophene 5-oxide + FMN + H2O + H(+)</text>
        <dbReference type="Rhea" id="RHEA:49076"/>
        <dbReference type="ChEBI" id="CHEBI:15377"/>
        <dbReference type="ChEBI" id="CHEBI:15378"/>
        <dbReference type="ChEBI" id="CHEBI:15379"/>
        <dbReference type="ChEBI" id="CHEBI:23681"/>
        <dbReference type="ChEBI" id="CHEBI:23683"/>
        <dbReference type="ChEBI" id="CHEBI:57618"/>
        <dbReference type="ChEBI" id="CHEBI:58210"/>
    </reaction>
</comment>
<proteinExistence type="inferred from homology"/>
<dbReference type="Proteomes" id="UP000676079">
    <property type="component" value="Chromosome"/>
</dbReference>
<organism evidence="17 18">
    <name type="scientific">Nocardiopsis changdeensis</name>
    <dbReference type="NCBI Taxonomy" id="2831969"/>
    <lineage>
        <taxon>Bacteria</taxon>
        <taxon>Bacillati</taxon>
        <taxon>Actinomycetota</taxon>
        <taxon>Actinomycetes</taxon>
        <taxon>Streptosporangiales</taxon>
        <taxon>Nocardiopsidaceae</taxon>
        <taxon>Nocardiopsis</taxon>
    </lineage>
</organism>
<dbReference type="EC" id="1.14.14.21" evidence="9"/>
<dbReference type="Pfam" id="PF08028">
    <property type="entry name" value="Acyl-CoA_dh_2"/>
    <property type="match status" value="1"/>
</dbReference>
<comment type="catalytic activity">
    <reaction evidence="12">
        <text>dibenzothiophene 5-oxide + FMNH2 + O2 = dibenzothiophene 5,5-dioxide + FMN + H2O + H(+)</text>
        <dbReference type="Rhea" id="RHEA:49080"/>
        <dbReference type="ChEBI" id="CHEBI:15377"/>
        <dbReference type="ChEBI" id="CHEBI:15378"/>
        <dbReference type="ChEBI" id="CHEBI:15379"/>
        <dbReference type="ChEBI" id="CHEBI:23683"/>
        <dbReference type="ChEBI" id="CHEBI:57618"/>
        <dbReference type="ChEBI" id="CHEBI:58210"/>
        <dbReference type="ChEBI" id="CHEBI:90356"/>
    </reaction>
</comment>
<dbReference type="InterPro" id="IPR023922">
    <property type="entry name" value="S04_starv_induced_SfnB"/>
</dbReference>
<evidence type="ECO:0000256" key="3">
    <source>
        <dbReference type="ARBA" id="ARBA00022643"/>
    </source>
</evidence>
<evidence type="ECO:0000259" key="14">
    <source>
        <dbReference type="Pfam" id="PF02770"/>
    </source>
</evidence>
<dbReference type="SUPFAM" id="SSF47203">
    <property type="entry name" value="Acyl-CoA dehydrogenase C-terminal domain-like"/>
    <property type="match status" value="1"/>
</dbReference>
<evidence type="ECO:0000259" key="15">
    <source>
        <dbReference type="Pfam" id="PF02771"/>
    </source>
</evidence>
<evidence type="ECO:0000256" key="4">
    <source>
        <dbReference type="ARBA" id="ARBA00022741"/>
    </source>
</evidence>
<evidence type="ECO:0000256" key="9">
    <source>
        <dbReference type="ARBA" id="ARBA00034328"/>
    </source>
</evidence>